<dbReference type="InterPro" id="IPR011566">
    <property type="entry name" value="Ubq_synth_Coq7"/>
</dbReference>
<keyword evidence="2" id="KW-0831">Ubiquinone biosynthesis</keyword>
<organism evidence="8 9">
    <name type="scientific">Tegillarca granosa</name>
    <name type="common">Malaysian cockle</name>
    <name type="synonym">Anadara granosa</name>
    <dbReference type="NCBI Taxonomy" id="220873"/>
    <lineage>
        <taxon>Eukaryota</taxon>
        <taxon>Metazoa</taxon>
        <taxon>Spiralia</taxon>
        <taxon>Lophotrochozoa</taxon>
        <taxon>Mollusca</taxon>
        <taxon>Bivalvia</taxon>
        <taxon>Autobranchia</taxon>
        <taxon>Pteriomorphia</taxon>
        <taxon>Arcoida</taxon>
        <taxon>Arcoidea</taxon>
        <taxon>Arcidae</taxon>
        <taxon>Tegillarca</taxon>
    </lineage>
</organism>
<evidence type="ECO:0000256" key="2">
    <source>
        <dbReference type="ARBA" id="ARBA00022688"/>
    </source>
</evidence>
<dbReference type="EMBL" id="JARBDR010000214">
    <property type="protein sequence ID" value="KAJ8317931.1"/>
    <property type="molecule type" value="Genomic_DNA"/>
</dbReference>
<dbReference type="Proteomes" id="UP001217089">
    <property type="component" value="Unassembled WGS sequence"/>
</dbReference>
<dbReference type="PANTHER" id="PTHR11237:SF4">
    <property type="entry name" value="5-DEMETHOXYUBIQUINONE HYDROXYLASE, MITOCHONDRIAL"/>
    <property type="match status" value="1"/>
</dbReference>
<keyword evidence="3" id="KW-0479">Metal-binding</keyword>
<dbReference type="InterPro" id="IPR009078">
    <property type="entry name" value="Ferritin-like_SF"/>
</dbReference>
<accession>A0ABQ9FKX4</accession>
<name>A0ABQ9FKX4_TEGGR</name>
<dbReference type="PANTHER" id="PTHR11237">
    <property type="entry name" value="COENZYME Q10 BIOSYNTHESIS PROTEIN 7"/>
    <property type="match status" value="1"/>
</dbReference>
<keyword evidence="7" id="KW-0472">Membrane</keyword>
<comment type="caution">
    <text evidence="8">The sequence shown here is derived from an EMBL/GenBank/DDBJ whole genome shotgun (WGS) entry which is preliminary data.</text>
</comment>
<evidence type="ECO:0000256" key="5">
    <source>
        <dbReference type="ARBA" id="ARBA00023004"/>
    </source>
</evidence>
<sequence length="105" mass="12153">MPLQLVCRNSVRFISQRAKDAKTKALLDKIIRIDHAGELGADRIYQGQYAVLKRTSVGPLIKEMWEEEKEHLQQFEKLMVEHRARPTVMLPLWNVAGFMLGIHTI</sequence>
<proteinExistence type="predicted"/>
<dbReference type="Pfam" id="PF03232">
    <property type="entry name" value="COQ7"/>
    <property type="match status" value="1"/>
</dbReference>
<keyword evidence="5" id="KW-0408">Iron</keyword>
<dbReference type="SUPFAM" id="SSF47240">
    <property type="entry name" value="Ferritin-like"/>
    <property type="match status" value="1"/>
</dbReference>
<evidence type="ECO:0000256" key="1">
    <source>
        <dbReference type="ARBA" id="ARBA00004749"/>
    </source>
</evidence>
<gene>
    <name evidence="8" type="ORF">KUTeg_003022</name>
</gene>
<keyword evidence="4" id="KW-0560">Oxidoreductase</keyword>
<evidence type="ECO:0000313" key="8">
    <source>
        <dbReference type="EMBL" id="KAJ8317931.1"/>
    </source>
</evidence>
<reference evidence="8 9" key="1">
    <citation type="submission" date="2022-12" db="EMBL/GenBank/DDBJ databases">
        <title>Chromosome-level genome of Tegillarca granosa.</title>
        <authorList>
            <person name="Kim J."/>
        </authorList>
    </citation>
    <scope>NUCLEOTIDE SEQUENCE [LARGE SCALE GENOMIC DNA]</scope>
    <source>
        <strain evidence="8">Teg-2019</strain>
        <tissue evidence="8">Adductor muscle</tissue>
    </source>
</reference>
<evidence type="ECO:0000313" key="9">
    <source>
        <dbReference type="Proteomes" id="UP001217089"/>
    </source>
</evidence>
<comment type="pathway">
    <text evidence="1">Cofactor biosynthesis; ubiquinone biosynthesis.</text>
</comment>
<keyword evidence="9" id="KW-1185">Reference proteome</keyword>
<keyword evidence="6" id="KW-0503">Monooxygenase</keyword>
<evidence type="ECO:0000256" key="6">
    <source>
        <dbReference type="ARBA" id="ARBA00023033"/>
    </source>
</evidence>
<protein>
    <submittedName>
        <fullName evidence="8">Uncharacterized protein</fullName>
    </submittedName>
</protein>
<evidence type="ECO:0000256" key="3">
    <source>
        <dbReference type="ARBA" id="ARBA00022723"/>
    </source>
</evidence>
<evidence type="ECO:0000256" key="4">
    <source>
        <dbReference type="ARBA" id="ARBA00023002"/>
    </source>
</evidence>
<evidence type="ECO:0000256" key="7">
    <source>
        <dbReference type="ARBA" id="ARBA00023136"/>
    </source>
</evidence>